<evidence type="ECO:0000259" key="7">
    <source>
        <dbReference type="PROSITE" id="PS50109"/>
    </source>
</evidence>
<keyword evidence="11" id="KW-1185">Reference proteome</keyword>
<evidence type="ECO:0000256" key="5">
    <source>
        <dbReference type="ARBA" id="ARBA00022777"/>
    </source>
</evidence>
<dbReference type="PRINTS" id="PR00344">
    <property type="entry name" value="BCTRLSENSOR"/>
</dbReference>
<dbReference type="Gene3D" id="3.30.565.10">
    <property type="entry name" value="Histidine kinase-like ATPase, C-terminal domain"/>
    <property type="match status" value="1"/>
</dbReference>
<feature type="domain" description="PAC" evidence="9">
    <location>
        <begin position="94"/>
        <end position="146"/>
    </location>
</feature>
<dbReference type="InterPro" id="IPR004358">
    <property type="entry name" value="Sig_transdc_His_kin-like_C"/>
</dbReference>
<dbReference type="InterPro" id="IPR013655">
    <property type="entry name" value="PAS_fold_3"/>
</dbReference>
<evidence type="ECO:0000256" key="1">
    <source>
        <dbReference type="ARBA" id="ARBA00000085"/>
    </source>
</evidence>
<dbReference type="SMART" id="SM00387">
    <property type="entry name" value="HATPase_c"/>
    <property type="match status" value="1"/>
</dbReference>
<evidence type="ECO:0000256" key="4">
    <source>
        <dbReference type="ARBA" id="ARBA00022679"/>
    </source>
</evidence>
<evidence type="ECO:0000256" key="2">
    <source>
        <dbReference type="ARBA" id="ARBA00012438"/>
    </source>
</evidence>
<dbReference type="SMART" id="SM00086">
    <property type="entry name" value="PAC"/>
    <property type="match status" value="2"/>
</dbReference>
<dbReference type="SUPFAM" id="SSF55874">
    <property type="entry name" value="ATPase domain of HSP90 chaperone/DNA topoisomerase II/histidine kinase"/>
    <property type="match status" value="1"/>
</dbReference>
<protein>
    <recommendedName>
        <fullName evidence="2">histidine kinase</fullName>
        <ecNumber evidence="2">2.7.13.3</ecNumber>
    </recommendedName>
</protein>
<dbReference type="GO" id="GO:0006355">
    <property type="term" value="P:regulation of DNA-templated transcription"/>
    <property type="evidence" value="ECO:0007669"/>
    <property type="project" value="InterPro"/>
</dbReference>
<evidence type="ECO:0000259" key="8">
    <source>
        <dbReference type="PROSITE" id="PS50112"/>
    </source>
</evidence>
<dbReference type="Pfam" id="PF08447">
    <property type="entry name" value="PAS_3"/>
    <property type="match status" value="1"/>
</dbReference>
<dbReference type="InterPro" id="IPR035965">
    <property type="entry name" value="PAS-like_dom_sf"/>
</dbReference>
<name>A0A919ALL7_9PROT</name>
<dbReference type="Pfam" id="PF00989">
    <property type="entry name" value="PAS"/>
    <property type="match status" value="1"/>
</dbReference>
<dbReference type="Pfam" id="PF02518">
    <property type="entry name" value="HATPase_c"/>
    <property type="match status" value="1"/>
</dbReference>
<organism evidence="10 11">
    <name type="scientific">Kordiimonas sediminis</name>
    <dbReference type="NCBI Taxonomy" id="1735581"/>
    <lineage>
        <taxon>Bacteria</taxon>
        <taxon>Pseudomonadati</taxon>
        <taxon>Pseudomonadota</taxon>
        <taxon>Alphaproteobacteria</taxon>
        <taxon>Kordiimonadales</taxon>
        <taxon>Kordiimonadaceae</taxon>
        <taxon>Kordiimonas</taxon>
    </lineage>
</organism>
<dbReference type="Gene3D" id="1.10.287.130">
    <property type="match status" value="1"/>
</dbReference>
<dbReference type="SMART" id="SM00091">
    <property type="entry name" value="PAS"/>
    <property type="match status" value="2"/>
</dbReference>
<comment type="catalytic activity">
    <reaction evidence="1">
        <text>ATP + protein L-histidine = ADP + protein N-phospho-L-histidine.</text>
        <dbReference type="EC" id="2.7.13.3"/>
    </reaction>
</comment>
<feature type="domain" description="Histidine kinase" evidence="7">
    <location>
        <begin position="328"/>
        <end position="543"/>
    </location>
</feature>
<dbReference type="InterPro" id="IPR052162">
    <property type="entry name" value="Sensor_kinase/Photoreceptor"/>
</dbReference>
<dbReference type="CDD" id="cd00082">
    <property type="entry name" value="HisKA"/>
    <property type="match status" value="1"/>
</dbReference>
<dbReference type="InterPro" id="IPR001610">
    <property type="entry name" value="PAC"/>
</dbReference>
<dbReference type="GO" id="GO:0000155">
    <property type="term" value="F:phosphorelay sensor kinase activity"/>
    <property type="evidence" value="ECO:0007669"/>
    <property type="project" value="InterPro"/>
</dbReference>
<keyword evidence="5" id="KW-0418">Kinase</keyword>
<comment type="caution">
    <text evidence="10">The sequence shown here is derived from an EMBL/GenBank/DDBJ whole genome shotgun (WGS) entry which is preliminary data.</text>
</comment>
<dbReference type="Proteomes" id="UP000630923">
    <property type="component" value="Unassembled WGS sequence"/>
</dbReference>
<gene>
    <name evidence="10" type="ORF">GCM10017044_04640</name>
</gene>
<reference evidence="10" key="1">
    <citation type="journal article" date="2014" name="Int. J. Syst. Evol. Microbiol.">
        <title>Complete genome sequence of Corynebacterium casei LMG S-19264T (=DSM 44701T), isolated from a smear-ripened cheese.</title>
        <authorList>
            <consortium name="US DOE Joint Genome Institute (JGI-PGF)"/>
            <person name="Walter F."/>
            <person name="Albersmeier A."/>
            <person name="Kalinowski J."/>
            <person name="Ruckert C."/>
        </authorList>
    </citation>
    <scope>NUCLEOTIDE SEQUENCE</scope>
    <source>
        <strain evidence="10">KCTC 42590</strain>
    </source>
</reference>
<dbReference type="PROSITE" id="PS50112">
    <property type="entry name" value="PAS"/>
    <property type="match status" value="1"/>
</dbReference>
<dbReference type="CDD" id="cd00130">
    <property type="entry name" value="PAS"/>
    <property type="match status" value="2"/>
</dbReference>
<proteinExistence type="predicted"/>
<reference evidence="10" key="2">
    <citation type="submission" date="2020-09" db="EMBL/GenBank/DDBJ databases">
        <authorList>
            <person name="Sun Q."/>
            <person name="Kim S."/>
        </authorList>
    </citation>
    <scope>NUCLEOTIDE SEQUENCE</scope>
    <source>
        <strain evidence="10">KCTC 42590</strain>
    </source>
</reference>
<dbReference type="SMART" id="SM00388">
    <property type="entry name" value="HisKA"/>
    <property type="match status" value="1"/>
</dbReference>
<evidence type="ECO:0000313" key="11">
    <source>
        <dbReference type="Proteomes" id="UP000630923"/>
    </source>
</evidence>
<keyword evidence="4" id="KW-0808">Transferase</keyword>
<dbReference type="PROSITE" id="PS50113">
    <property type="entry name" value="PAC"/>
    <property type="match status" value="1"/>
</dbReference>
<dbReference type="AlphaFoldDB" id="A0A919ALL7"/>
<sequence length="545" mass="60607">MGQHYLQQELVDLMKSDAGIFSFIENAAIDGIWFWDLEDPENEWMSPKFWQTFGIDPATKEHKAHEWQQLIFPEDLVLALDNFQKHADNPDHPYDQIVRYRHADGSVVWIRCRGIAIRREDGTPIRMLGTHNDITPLMAEQEKTNIQMRSEIRSREKSLEQAKELLHRKNEEISALNADLRASSENQSTILGGMASAILVVGHDQQIMYVNAAACDMFGYSEEEFLKESISQLVPRSSREHHHSLVEGYAKAPMPMVMGNDSKVYGVTKSGHKIALELALNPISFNGVDGVLVNAVDISARVKGQLQLEKFAAALERSNSELDAFARIIAHDLRDPIGRVQTLAEAIELNLKNDRPDRALGMVDILKQTSEHSIELITDLYTYASVQAGLPDDSALLPISLQGSLKQALHNVGDKLSGVTIHTDDTDCQIMATESFVVQVIQNILSNALKYGAQTAPEISCKIEETPVSGILSITDNGPGIPKKSLLEIFQPFTRLKSNVQKPGLGLGLATAEKIMTHLEGRIWCENAEEGGARFCLEFPKANSH</sequence>
<dbReference type="CDD" id="cd00075">
    <property type="entry name" value="HATPase"/>
    <property type="match status" value="1"/>
</dbReference>
<evidence type="ECO:0000313" key="10">
    <source>
        <dbReference type="EMBL" id="GHF13635.1"/>
    </source>
</evidence>
<feature type="domain" description="PAS" evidence="8">
    <location>
        <begin position="183"/>
        <end position="253"/>
    </location>
</feature>
<keyword evidence="6" id="KW-0175">Coiled coil</keyword>
<dbReference type="RefSeq" id="WP_191249939.1">
    <property type="nucleotide sequence ID" value="NZ_BNCI01000001.1"/>
</dbReference>
<keyword evidence="3" id="KW-0597">Phosphoprotein</keyword>
<dbReference type="InterPro" id="IPR036890">
    <property type="entry name" value="HATPase_C_sf"/>
</dbReference>
<dbReference type="InterPro" id="IPR000700">
    <property type="entry name" value="PAS-assoc_C"/>
</dbReference>
<dbReference type="EC" id="2.7.13.3" evidence="2"/>
<evidence type="ECO:0000256" key="3">
    <source>
        <dbReference type="ARBA" id="ARBA00022553"/>
    </source>
</evidence>
<dbReference type="PROSITE" id="PS50109">
    <property type="entry name" value="HIS_KIN"/>
    <property type="match status" value="1"/>
</dbReference>
<accession>A0A919ALL7</accession>
<dbReference type="InterPro" id="IPR036097">
    <property type="entry name" value="HisK_dim/P_sf"/>
</dbReference>
<dbReference type="InterPro" id="IPR005467">
    <property type="entry name" value="His_kinase_dom"/>
</dbReference>
<dbReference type="SUPFAM" id="SSF55785">
    <property type="entry name" value="PYP-like sensor domain (PAS domain)"/>
    <property type="match status" value="2"/>
</dbReference>
<evidence type="ECO:0000256" key="6">
    <source>
        <dbReference type="SAM" id="Coils"/>
    </source>
</evidence>
<dbReference type="InterPro" id="IPR000014">
    <property type="entry name" value="PAS"/>
</dbReference>
<dbReference type="PANTHER" id="PTHR43304:SF1">
    <property type="entry name" value="PAC DOMAIN-CONTAINING PROTEIN"/>
    <property type="match status" value="1"/>
</dbReference>
<dbReference type="InterPro" id="IPR003594">
    <property type="entry name" value="HATPase_dom"/>
</dbReference>
<dbReference type="InterPro" id="IPR013767">
    <property type="entry name" value="PAS_fold"/>
</dbReference>
<dbReference type="Gene3D" id="3.30.450.20">
    <property type="entry name" value="PAS domain"/>
    <property type="match status" value="2"/>
</dbReference>
<dbReference type="InterPro" id="IPR003661">
    <property type="entry name" value="HisK_dim/P_dom"/>
</dbReference>
<dbReference type="SUPFAM" id="SSF47384">
    <property type="entry name" value="Homodimeric domain of signal transducing histidine kinase"/>
    <property type="match status" value="1"/>
</dbReference>
<dbReference type="NCBIfam" id="TIGR00229">
    <property type="entry name" value="sensory_box"/>
    <property type="match status" value="2"/>
</dbReference>
<dbReference type="EMBL" id="BNCI01000001">
    <property type="protein sequence ID" value="GHF13635.1"/>
    <property type="molecule type" value="Genomic_DNA"/>
</dbReference>
<feature type="coiled-coil region" evidence="6">
    <location>
        <begin position="152"/>
        <end position="186"/>
    </location>
</feature>
<evidence type="ECO:0000259" key="9">
    <source>
        <dbReference type="PROSITE" id="PS50113"/>
    </source>
</evidence>
<dbReference type="PANTHER" id="PTHR43304">
    <property type="entry name" value="PHYTOCHROME-LIKE PROTEIN CPH1"/>
    <property type="match status" value="1"/>
</dbReference>